<dbReference type="AlphaFoldDB" id="A0ABD2B0Y5"/>
<sequence length="150" mass="16275">FEPLRAKARSLSGILESPWPSSGTPRICAGYGGAATFIRRLRISRGLATSYRALAPGGFQCPLNYLSSWNAAGVKFRRECAVIKKGVAPIHRSHLPENCLEMGRRKDVAEDGVAALLPDDDDVVVVVEEDGVSIIKWLIFLRSAKSALVP</sequence>
<organism evidence="1 2">
    <name type="scientific">Vespula squamosa</name>
    <name type="common">Southern yellow jacket</name>
    <name type="synonym">Wasp</name>
    <dbReference type="NCBI Taxonomy" id="30214"/>
    <lineage>
        <taxon>Eukaryota</taxon>
        <taxon>Metazoa</taxon>
        <taxon>Ecdysozoa</taxon>
        <taxon>Arthropoda</taxon>
        <taxon>Hexapoda</taxon>
        <taxon>Insecta</taxon>
        <taxon>Pterygota</taxon>
        <taxon>Neoptera</taxon>
        <taxon>Endopterygota</taxon>
        <taxon>Hymenoptera</taxon>
        <taxon>Apocrita</taxon>
        <taxon>Aculeata</taxon>
        <taxon>Vespoidea</taxon>
        <taxon>Vespidae</taxon>
        <taxon>Vespinae</taxon>
        <taxon>Vespula</taxon>
    </lineage>
</organism>
<gene>
    <name evidence="1" type="ORF">V1478_006801</name>
</gene>
<evidence type="ECO:0000313" key="2">
    <source>
        <dbReference type="Proteomes" id="UP001607302"/>
    </source>
</evidence>
<dbReference type="Proteomes" id="UP001607302">
    <property type="component" value="Unassembled WGS sequence"/>
</dbReference>
<name>A0ABD2B0Y5_VESSQ</name>
<reference evidence="1 2" key="1">
    <citation type="journal article" date="2024" name="Ann. Entomol. Soc. Am.">
        <title>Genomic analyses of the southern and eastern yellowjacket wasps (Hymenoptera: Vespidae) reveal evolutionary signatures of social life.</title>
        <authorList>
            <person name="Catto M.A."/>
            <person name="Caine P.B."/>
            <person name="Orr S.E."/>
            <person name="Hunt B.G."/>
            <person name="Goodisman M.A.D."/>
        </authorList>
    </citation>
    <scope>NUCLEOTIDE SEQUENCE [LARGE SCALE GENOMIC DNA]</scope>
    <source>
        <strain evidence="1">233</strain>
        <tissue evidence="1">Head and thorax</tissue>
    </source>
</reference>
<accession>A0ABD2B0Y5</accession>
<protein>
    <submittedName>
        <fullName evidence="1">Uncharacterized protein</fullName>
    </submittedName>
</protein>
<keyword evidence="2" id="KW-1185">Reference proteome</keyword>
<proteinExistence type="predicted"/>
<dbReference type="EMBL" id="JAUDFV010000133">
    <property type="protein sequence ID" value="KAL2726523.1"/>
    <property type="molecule type" value="Genomic_DNA"/>
</dbReference>
<evidence type="ECO:0000313" key="1">
    <source>
        <dbReference type="EMBL" id="KAL2726523.1"/>
    </source>
</evidence>
<comment type="caution">
    <text evidence="1">The sequence shown here is derived from an EMBL/GenBank/DDBJ whole genome shotgun (WGS) entry which is preliminary data.</text>
</comment>
<feature type="non-terminal residue" evidence="1">
    <location>
        <position position="1"/>
    </location>
</feature>